<organism evidence="1 2">
    <name type="scientific">Jaapia argillacea MUCL 33604</name>
    <dbReference type="NCBI Taxonomy" id="933084"/>
    <lineage>
        <taxon>Eukaryota</taxon>
        <taxon>Fungi</taxon>
        <taxon>Dikarya</taxon>
        <taxon>Basidiomycota</taxon>
        <taxon>Agaricomycotina</taxon>
        <taxon>Agaricomycetes</taxon>
        <taxon>Agaricomycetidae</taxon>
        <taxon>Jaapiales</taxon>
        <taxon>Jaapiaceae</taxon>
        <taxon>Jaapia</taxon>
    </lineage>
</organism>
<gene>
    <name evidence="1" type="ORF">JAAARDRAFT_31483</name>
</gene>
<evidence type="ECO:0000313" key="2">
    <source>
        <dbReference type="Proteomes" id="UP000027265"/>
    </source>
</evidence>
<dbReference type="Proteomes" id="UP000027265">
    <property type="component" value="Unassembled WGS sequence"/>
</dbReference>
<accession>A0A067QHD5</accession>
<name>A0A067QHD5_9AGAM</name>
<evidence type="ECO:0000313" key="1">
    <source>
        <dbReference type="EMBL" id="KDQ62006.1"/>
    </source>
</evidence>
<dbReference type="AlphaFoldDB" id="A0A067QHD5"/>
<dbReference type="EMBL" id="KL197712">
    <property type="protein sequence ID" value="KDQ62006.1"/>
    <property type="molecule type" value="Genomic_DNA"/>
</dbReference>
<dbReference type="HOGENOM" id="CLU_1586728_0_0_1"/>
<protein>
    <submittedName>
        <fullName evidence="1">Uncharacterized protein</fullName>
    </submittedName>
</protein>
<reference evidence="2" key="1">
    <citation type="journal article" date="2014" name="Proc. Natl. Acad. Sci. U.S.A.">
        <title>Extensive sampling of basidiomycete genomes demonstrates inadequacy of the white-rot/brown-rot paradigm for wood decay fungi.</title>
        <authorList>
            <person name="Riley R."/>
            <person name="Salamov A.A."/>
            <person name="Brown D.W."/>
            <person name="Nagy L.G."/>
            <person name="Floudas D."/>
            <person name="Held B.W."/>
            <person name="Levasseur A."/>
            <person name="Lombard V."/>
            <person name="Morin E."/>
            <person name="Otillar R."/>
            <person name="Lindquist E.A."/>
            <person name="Sun H."/>
            <person name="LaButti K.M."/>
            <person name="Schmutz J."/>
            <person name="Jabbour D."/>
            <person name="Luo H."/>
            <person name="Baker S.E."/>
            <person name="Pisabarro A.G."/>
            <person name="Walton J.D."/>
            <person name="Blanchette R.A."/>
            <person name="Henrissat B."/>
            <person name="Martin F."/>
            <person name="Cullen D."/>
            <person name="Hibbett D.S."/>
            <person name="Grigoriev I.V."/>
        </authorList>
    </citation>
    <scope>NUCLEOTIDE SEQUENCE [LARGE SCALE GENOMIC DNA]</scope>
    <source>
        <strain evidence="2">MUCL 33604</strain>
    </source>
</reference>
<keyword evidence="2" id="KW-1185">Reference proteome</keyword>
<dbReference type="InParanoid" id="A0A067QHD5"/>
<sequence>MSEQLPQPGQCKPIISPLVVVPLLRIPDPIFAPTTPPTPNPILPLLPRFLKTIQPVPVPHSLFDDLFILTPTKASMTHPPSRPHLPIETPHHNPPFNSPLCEVPILNNKSIQPHLHHMPSSPPSSPPPMFGYPKSHYQFLESFGEWLEESFADLVIPWMGVMRVCDGS</sequence>
<proteinExistence type="predicted"/>